<dbReference type="Pfam" id="PF04749">
    <property type="entry name" value="PLAC8"/>
    <property type="match status" value="1"/>
</dbReference>
<proteinExistence type="predicted"/>
<dbReference type="PANTHER" id="PTHR15907">
    <property type="entry name" value="DUF614 FAMILY PROTEIN-RELATED"/>
    <property type="match status" value="1"/>
</dbReference>
<keyword evidence="2" id="KW-1133">Transmembrane helix</keyword>
<dbReference type="OMA" id="QAYEPHT"/>
<keyword evidence="2" id="KW-0472">Membrane</keyword>
<sequence>MARHTTDLFVHDDDDDDVPSLPPNQDPVLLHTTGDDDGGRPTEVGTLQRDRGLKEFGEWDRNGILCRQWRSSLFGALCVDVVPNGIVSILLPCIPLGQVSHRLGLRQFRSMVALTGVLYLTAIACSGVSNLYAHSAGAVASLLLVILVTSLRTTVRRLFFIPGSCLGDVCAVFWCGCCTVAQLAAHVQAYEPHTCSLRPRGVLAGYKE</sequence>
<dbReference type="VEuPathDB" id="FungiDB:SPRG_03728"/>
<feature type="transmembrane region" description="Helical" evidence="2">
    <location>
        <begin position="111"/>
        <end position="132"/>
    </location>
</feature>
<name>A0A067CMU0_SAPPC</name>
<dbReference type="OrthoDB" id="78343at2759"/>
<reference evidence="3 4" key="1">
    <citation type="journal article" date="2013" name="PLoS Genet.">
        <title>Distinctive expansion of potential virulence genes in the genome of the oomycete fish pathogen Saprolegnia parasitica.</title>
        <authorList>
            <person name="Jiang R.H."/>
            <person name="de Bruijn I."/>
            <person name="Haas B.J."/>
            <person name="Belmonte R."/>
            <person name="Lobach L."/>
            <person name="Christie J."/>
            <person name="van den Ackerveken G."/>
            <person name="Bottin A."/>
            <person name="Bulone V."/>
            <person name="Diaz-Moreno S.M."/>
            <person name="Dumas B."/>
            <person name="Fan L."/>
            <person name="Gaulin E."/>
            <person name="Govers F."/>
            <person name="Grenville-Briggs L.J."/>
            <person name="Horner N.R."/>
            <person name="Levin J.Z."/>
            <person name="Mammella M."/>
            <person name="Meijer H.J."/>
            <person name="Morris P."/>
            <person name="Nusbaum C."/>
            <person name="Oome S."/>
            <person name="Phillips A.J."/>
            <person name="van Rooyen D."/>
            <person name="Rzeszutek E."/>
            <person name="Saraiva M."/>
            <person name="Secombes C.J."/>
            <person name="Seidl M.F."/>
            <person name="Snel B."/>
            <person name="Stassen J.H."/>
            <person name="Sykes S."/>
            <person name="Tripathy S."/>
            <person name="van den Berg H."/>
            <person name="Vega-Arreguin J.C."/>
            <person name="Wawra S."/>
            <person name="Young S.K."/>
            <person name="Zeng Q."/>
            <person name="Dieguez-Uribeondo J."/>
            <person name="Russ C."/>
            <person name="Tyler B.M."/>
            <person name="van West P."/>
        </authorList>
    </citation>
    <scope>NUCLEOTIDE SEQUENCE [LARGE SCALE GENOMIC DNA]</scope>
    <source>
        <strain evidence="3 4">CBS 223.65</strain>
    </source>
</reference>
<gene>
    <name evidence="3" type="ORF">SPRG_03728</name>
</gene>
<keyword evidence="4" id="KW-1185">Reference proteome</keyword>
<evidence type="ECO:0000256" key="1">
    <source>
        <dbReference type="SAM" id="MobiDB-lite"/>
    </source>
</evidence>
<dbReference type="AlphaFoldDB" id="A0A067CMU0"/>
<organism evidence="3 4">
    <name type="scientific">Saprolegnia parasitica (strain CBS 223.65)</name>
    <dbReference type="NCBI Taxonomy" id="695850"/>
    <lineage>
        <taxon>Eukaryota</taxon>
        <taxon>Sar</taxon>
        <taxon>Stramenopiles</taxon>
        <taxon>Oomycota</taxon>
        <taxon>Saprolegniomycetes</taxon>
        <taxon>Saprolegniales</taxon>
        <taxon>Saprolegniaceae</taxon>
        <taxon>Saprolegnia</taxon>
    </lineage>
</organism>
<dbReference type="InterPro" id="IPR006461">
    <property type="entry name" value="PLAC_motif_containing"/>
</dbReference>
<protein>
    <submittedName>
        <fullName evidence="3">Uncharacterized protein</fullName>
    </submittedName>
</protein>
<feature type="region of interest" description="Disordered" evidence="1">
    <location>
        <begin position="1"/>
        <end position="45"/>
    </location>
</feature>
<evidence type="ECO:0000256" key="2">
    <source>
        <dbReference type="SAM" id="Phobius"/>
    </source>
</evidence>
<evidence type="ECO:0000313" key="4">
    <source>
        <dbReference type="Proteomes" id="UP000030745"/>
    </source>
</evidence>
<evidence type="ECO:0000313" key="3">
    <source>
        <dbReference type="EMBL" id="KDO31808.1"/>
    </source>
</evidence>
<dbReference type="GeneID" id="24126212"/>
<accession>A0A067CMU0</accession>
<feature type="transmembrane region" description="Helical" evidence="2">
    <location>
        <begin position="138"/>
        <end position="155"/>
    </location>
</feature>
<dbReference type="NCBIfam" id="TIGR01571">
    <property type="entry name" value="A_thal_Cys_rich"/>
    <property type="match status" value="1"/>
</dbReference>
<dbReference type="RefSeq" id="XP_012197688.1">
    <property type="nucleotide sequence ID" value="XM_012342298.1"/>
</dbReference>
<feature type="compositionally biased region" description="Basic and acidic residues" evidence="1">
    <location>
        <begin position="1"/>
        <end position="11"/>
    </location>
</feature>
<dbReference type="KEGG" id="spar:SPRG_03728"/>
<dbReference type="EMBL" id="KK583197">
    <property type="protein sequence ID" value="KDO31808.1"/>
    <property type="molecule type" value="Genomic_DNA"/>
</dbReference>
<keyword evidence="2" id="KW-0812">Transmembrane</keyword>
<dbReference type="Proteomes" id="UP000030745">
    <property type="component" value="Unassembled WGS sequence"/>
</dbReference>